<keyword evidence="12" id="KW-0249">Electron transport</keyword>
<comment type="function">
    <text evidence="2">Membrane-anchoring subunit of succinate dehydrogenase (SDH).</text>
</comment>
<dbReference type="Pfam" id="PF01127">
    <property type="entry name" value="Sdh_cyt"/>
    <property type="match status" value="1"/>
</dbReference>
<keyword evidence="13 16" id="KW-1133">Transmembrane helix</keyword>
<proteinExistence type="predicted"/>
<evidence type="ECO:0000256" key="13">
    <source>
        <dbReference type="ARBA" id="ARBA00022989"/>
    </source>
</evidence>
<dbReference type="Gene3D" id="1.20.1300.10">
    <property type="entry name" value="Fumarate reductase/succinate dehydrogenase, transmembrane subunit"/>
    <property type="match status" value="1"/>
</dbReference>
<keyword evidence="7" id="KW-0813">Transport</keyword>
<comment type="caution">
    <text evidence="17">The sequence shown here is derived from an EMBL/GenBank/DDBJ whole genome shotgun (WGS) entry which is preliminary data.</text>
</comment>
<keyword evidence="9" id="KW-0349">Heme</keyword>
<dbReference type="NCBIfam" id="TIGR02968">
    <property type="entry name" value="succ_dehyd_anc"/>
    <property type="match status" value="1"/>
</dbReference>
<protein>
    <recommendedName>
        <fullName evidence="6">Succinate dehydrogenase hydrophobic membrane anchor subunit</fullName>
    </recommendedName>
</protein>
<evidence type="ECO:0000256" key="10">
    <source>
        <dbReference type="ARBA" id="ARBA00022692"/>
    </source>
</evidence>
<evidence type="ECO:0000256" key="11">
    <source>
        <dbReference type="ARBA" id="ARBA00022723"/>
    </source>
</evidence>
<dbReference type="AlphaFoldDB" id="A0A9W6JRD5"/>
<dbReference type="GO" id="GO:0006099">
    <property type="term" value="P:tricarboxylic acid cycle"/>
    <property type="evidence" value="ECO:0007669"/>
    <property type="project" value="UniProtKB-KW"/>
</dbReference>
<name>A0A9W6JRD5_9HYPH</name>
<evidence type="ECO:0000256" key="14">
    <source>
        <dbReference type="ARBA" id="ARBA00023004"/>
    </source>
</evidence>
<dbReference type="InterPro" id="IPR000701">
    <property type="entry name" value="SuccDH_FuR_B_TM-su"/>
</dbReference>
<comment type="cofactor">
    <cofactor evidence="1">
        <name>heme</name>
        <dbReference type="ChEBI" id="CHEBI:30413"/>
    </cofactor>
</comment>
<keyword evidence="10 16" id="KW-0812">Transmembrane</keyword>
<evidence type="ECO:0000313" key="17">
    <source>
        <dbReference type="EMBL" id="GLK82366.1"/>
    </source>
</evidence>
<gene>
    <name evidence="17" type="ORF">GCM10017653_04350</name>
</gene>
<keyword evidence="11" id="KW-0479">Metal-binding</keyword>
<sequence>MSGSSEFPGSSLRTPRRRVAGLGAAHSGTHHFWLQRVTALANVPLTLAFLAVLICVAGESPERVLATIGHPVVAIILILAIISITTHMRAGMQVVIEDYVHGEGAKVLSLVANTFFCAAMGCAGVFAILKISFGG</sequence>
<dbReference type="SUPFAM" id="SSF81343">
    <property type="entry name" value="Fumarate reductase respiratory complex transmembrane subunits"/>
    <property type="match status" value="1"/>
</dbReference>
<comment type="subunit">
    <text evidence="5">Part of an enzyme complex containing four subunits: a flavoprotein, an iron-sulfur protein, plus two membrane-anchoring proteins, SdhC and SdhD.</text>
</comment>
<evidence type="ECO:0000256" key="5">
    <source>
        <dbReference type="ARBA" id="ARBA00011558"/>
    </source>
</evidence>
<dbReference type="EMBL" id="BSFM01000002">
    <property type="protein sequence ID" value="GLK82366.1"/>
    <property type="molecule type" value="Genomic_DNA"/>
</dbReference>
<keyword evidence="18" id="KW-1185">Reference proteome</keyword>
<keyword evidence="14" id="KW-0408">Iron</keyword>
<dbReference type="GO" id="GO:0016020">
    <property type="term" value="C:membrane"/>
    <property type="evidence" value="ECO:0007669"/>
    <property type="project" value="UniProtKB-SubCell"/>
</dbReference>
<evidence type="ECO:0000256" key="8">
    <source>
        <dbReference type="ARBA" id="ARBA00022532"/>
    </source>
</evidence>
<reference evidence="17" key="2">
    <citation type="submission" date="2023-01" db="EMBL/GenBank/DDBJ databases">
        <authorList>
            <person name="Sun Q."/>
            <person name="Evtushenko L."/>
        </authorList>
    </citation>
    <scope>NUCLEOTIDE SEQUENCE</scope>
    <source>
        <strain evidence="17">VKM B-2789</strain>
    </source>
</reference>
<evidence type="ECO:0000256" key="15">
    <source>
        <dbReference type="ARBA" id="ARBA00023136"/>
    </source>
</evidence>
<evidence type="ECO:0000256" key="16">
    <source>
        <dbReference type="SAM" id="Phobius"/>
    </source>
</evidence>
<dbReference type="RefSeq" id="WP_213358988.1">
    <property type="nucleotide sequence ID" value="NZ_BSFM01000002.1"/>
</dbReference>
<evidence type="ECO:0000256" key="1">
    <source>
        <dbReference type="ARBA" id="ARBA00001971"/>
    </source>
</evidence>
<keyword evidence="8" id="KW-0816">Tricarboxylic acid cycle</keyword>
<comment type="pathway">
    <text evidence="4">Carbohydrate metabolism; tricarboxylic acid cycle.</text>
</comment>
<feature type="transmembrane region" description="Helical" evidence="16">
    <location>
        <begin position="64"/>
        <end position="87"/>
    </location>
</feature>
<evidence type="ECO:0000256" key="6">
    <source>
        <dbReference type="ARBA" id="ARBA00019425"/>
    </source>
</evidence>
<evidence type="ECO:0000256" key="3">
    <source>
        <dbReference type="ARBA" id="ARBA00004141"/>
    </source>
</evidence>
<dbReference type="GO" id="GO:0046872">
    <property type="term" value="F:metal ion binding"/>
    <property type="evidence" value="ECO:0007669"/>
    <property type="project" value="UniProtKB-KW"/>
</dbReference>
<accession>A0A9W6JRD5</accession>
<dbReference type="InterPro" id="IPR014312">
    <property type="entry name" value="Succ_DH_anchor"/>
</dbReference>
<keyword evidence="15 16" id="KW-0472">Membrane</keyword>
<dbReference type="CDD" id="cd03495">
    <property type="entry name" value="SQR_TypeC_SdhD_like"/>
    <property type="match status" value="1"/>
</dbReference>
<dbReference type="GO" id="GO:0020037">
    <property type="term" value="F:heme binding"/>
    <property type="evidence" value="ECO:0007669"/>
    <property type="project" value="InterPro"/>
</dbReference>
<feature type="transmembrane region" description="Helical" evidence="16">
    <location>
        <begin position="107"/>
        <end position="129"/>
    </location>
</feature>
<dbReference type="InterPro" id="IPR034804">
    <property type="entry name" value="SQR/QFR_C/D"/>
</dbReference>
<evidence type="ECO:0000256" key="9">
    <source>
        <dbReference type="ARBA" id="ARBA00022617"/>
    </source>
</evidence>
<dbReference type="Proteomes" id="UP001143330">
    <property type="component" value="Unassembled WGS sequence"/>
</dbReference>
<evidence type="ECO:0000256" key="7">
    <source>
        <dbReference type="ARBA" id="ARBA00022448"/>
    </source>
</evidence>
<evidence type="ECO:0000313" key="18">
    <source>
        <dbReference type="Proteomes" id="UP001143330"/>
    </source>
</evidence>
<reference evidence="17" key="1">
    <citation type="journal article" date="2014" name="Int. J. Syst. Evol. Microbiol.">
        <title>Complete genome sequence of Corynebacterium casei LMG S-19264T (=DSM 44701T), isolated from a smear-ripened cheese.</title>
        <authorList>
            <consortium name="US DOE Joint Genome Institute (JGI-PGF)"/>
            <person name="Walter F."/>
            <person name="Albersmeier A."/>
            <person name="Kalinowski J."/>
            <person name="Ruckert C."/>
        </authorList>
    </citation>
    <scope>NUCLEOTIDE SEQUENCE</scope>
    <source>
        <strain evidence="17">VKM B-2789</strain>
    </source>
</reference>
<feature type="transmembrane region" description="Helical" evidence="16">
    <location>
        <begin position="37"/>
        <end position="57"/>
    </location>
</feature>
<evidence type="ECO:0000256" key="4">
    <source>
        <dbReference type="ARBA" id="ARBA00005163"/>
    </source>
</evidence>
<evidence type="ECO:0000256" key="2">
    <source>
        <dbReference type="ARBA" id="ARBA00004050"/>
    </source>
</evidence>
<evidence type="ECO:0000256" key="12">
    <source>
        <dbReference type="ARBA" id="ARBA00022982"/>
    </source>
</evidence>
<organism evidence="17 18">
    <name type="scientific">Ancylobacter defluvii</name>
    <dbReference type="NCBI Taxonomy" id="1282440"/>
    <lineage>
        <taxon>Bacteria</taxon>
        <taxon>Pseudomonadati</taxon>
        <taxon>Pseudomonadota</taxon>
        <taxon>Alphaproteobacteria</taxon>
        <taxon>Hyphomicrobiales</taxon>
        <taxon>Xanthobacteraceae</taxon>
        <taxon>Ancylobacter</taxon>
    </lineage>
</organism>
<comment type="subcellular location">
    <subcellularLocation>
        <location evidence="3">Membrane</location>
        <topology evidence="3">Multi-pass membrane protein</topology>
    </subcellularLocation>
</comment>